<name>A0A0R3PPQ0_ANGCS</name>
<gene>
    <name evidence="1" type="ORF">ACOC_LOCUS7201</name>
</gene>
<evidence type="ECO:0000313" key="3">
    <source>
        <dbReference type="WBParaSite" id="ACOC_0000720001-mRNA-1"/>
    </source>
</evidence>
<reference evidence="1 2" key="2">
    <citation type="submission" date="2018-11" db="EMBL/GenBank/DDBJ databases">
        <authorList>
            <consortium name="Pathogen Informatics"/>
        </authorList>
    </citation>
    <scope>NUCLEOTIDE SEQUENCE [LARGE SCALE GENOMIC DNA]</scope>
    <source>
        <strain evidence="1 2">Costa Rica</strain>
    </source>
</reference>
<dbReference type="AlphaFoldDB" id="A0A0R3PPQ0"/>
<accession>A0A0R3PPQ0</accession>
<reference evidence="3" key="1">
    <citation type="submission" date="2017-02" db="UniProtKB">
        <authorList>
            <consortium name="WormBaseParasite"/>
        </authorList>
    </citation>
    <scope>IDENTIFICATION</scope>
</reference>
<protein>
    <submittedName>
        <fullName evidence="3">Type II toxin-antitoxin system prevent-host-death family antitoxin</fullName>
    </submittedName>
</protein>
<organism evidence="3">
    <name type="scientific">Angiostrongylus costaricensis</name>
    <name type="common">Nematode worm</name>
    <dbReference type="NCBI Taxonomy" id="334426"/>
    <lineage>
        <taxon>Eukaryota</taxon>
        <taxon>Metazoa</taxon>
        <taxon>Ecdysozoa</taxon>
        <taxon>Nematoda</taxon>
        <taxon>Chromadorea</taxon>
        <taxon>Rhabditida</taxon>
        <taxon>Rhabditina</taxon>
        <taxon>Rhabditomorpha</taxon>
        <taxon>Strongyloidea</taxon>
        <taxon>Metastrongylidae</taxon>
        <taxon>Angiostrongylus</taxon>
    </lineage>
</organism>
<proteinExistence type="predicted"/>
<dbReference type="Proteomes" id="UP000267027">
    <property type="component" value="Unassembled WGS sequence"/>
</dbReference>
<sequence length="55" mass="6549">MHTIREQMATSVLEGRYHVLTRSGQLRLVVRASSAYRKYRICAEKFRSRVTNHRK</sequence>
<dbReference type="EMBL" id="UYYA01004014">
    <property type="protein sequence ID" value="VDM58786.1"/>
    <property type="molecule type" value="Genomic_DNA"/>
</dbReference>
<evidence type="ECO:0000313" key="2">
    <source>
        <dbReference type="Proteomes" id="UP000267027"/>
    </source>
</evidence>
<dbReference type="WBParaSite" id="ACOC_0000720001-mRNA-1">
    <property type="protein sequence ID" value="ACOC_0000720001-mRNA-1"/>
    <property type="gene ID" value="ACOC_0000720001"/>
</dbReference>
<evidence type="ECO:0000313" key="1">
    <source>
        <dbReference type="EMBL" id="VDM58786.1"/>
    </source>
</evidence>
<keyword evidence="2" id="KW-1185">Reference proteome</keyword>